<feature type="compositionally biased region" description="Basic and acidic residues" evidence="1">
    <location>
        <begin position="177"/>
        <end position="187"/>
    </location>
</feature>
<dbReference type="Pfam" id="PF02620">
    <property type="entry name" value="YceD"/>
    <property type="match status" value="1"/>
</dbReference>
<dbReference type="OrthoDB" id="8443793at2"/>
<keyword evidence="3" id="KW-1185">Reference proteome</keyword>
<dbReference type="AlphaFoldDB" id="A0A1I3KCL9"/>
<accession>A0A1I3KCL9</accession>
<evidence type="ECO:0000256" key="1">
    <source>
        <dbReference type="SAM" id="MobiDB-lite"/>
    </source>
</evidence>
<evidence type="ECO:0000313" key="2">
    <source>
        <dbReference type="EMBL" id="SFI70203.1"/>
    </source>
</evidence>
<sequence length="187" mass="20381">MGHDGLNSWGVELRLRDLTDAHAHPFRLVPSSEDLEEMAASLGLSALRKVKFEGKLIPEGKRDWRLEASLGATVVQPCVATLAPVTTRIDTEVSRSYLADFTEAFTPEQEIEMPEDDTVEPLPATLSLSRIAEEALALAAPDYPRAEGAELGVTQFTESGKQAMTDEDTKPFASLKALRDKLGKDGE</sequence>
<proteinExistence type="predicted"/>
<name>A0A1I3KCL9_9RHOB</name>
<feature type="region of interest" description="Disordered" evidence="1">
    <location>
        <begin position="158"/>
        <end position="187"/>
    </location>
</feature>
<evidence type="ECO:0000313" key="3">
    <source>
        <dbReference type="Proteomes" id="UP000199630"/>
    </source>
</evidence>
<gene>
    <name evidence="2" type="ORF">SAMN04487991_0647</name>
</gene>
<dbReference type="EMBL" id="FORH01000001">
    <property type="protein sequence ID" value="SFI70203.1"/>
    <property type="molecule type" value="Genomic_DNA"/>
</dbReference>
<reference evidence="3" key="1">
    <citation type="submission" date="2016-10" db="EMBL/GenBank/DDBJ databases">
        <authorList>
            <person name="Varghese N."/>
            <person name="Submissions S."/>
        </authorList>
    </citation>
    <scope>NUCLEOTIDE SEQUENCE [LARGE SCALE GENOMIC DNA]</scope>
    <source>
        <strain evidence="3">DSM 26471</strain>
    </source>
</reference>
<dbReference type="Proteomes" id="UP000199630">
    <property type="component" value="Unassembled WGS sequence"/>
</dbReference>
<organism evidence="2 3">
    <name type="scientific">Celeribacter neptunius</name>
    <dbReference type="NCBI Taxonomy" id="588602"/>
    <lineage>
        <taxon>Bacteria</taxon>
        <taxon>Pseudomonadati</taxon>
        <taxon>Pseudomonadota</taxon>
        <taxon>Alphaproteobacteria</taxon>
        <taxon>Rhodobacterales</taxon>
        <taxon>Roseobacteraceae</taxon>
        <taxon>Celeribacter</taxon>
    </lineage>
</organism>
<dbReference type="STRING" id="588602.SAMN04487991_0647"/>
<protein>
    <submittedName>
        <fullName evidence="2">Uncharacterized metal-binding protein YceD, DUF177 family</fullName>
    </submittedName>
</protein>
<dbReference type="InterPro" id="IPR003772">
    <property type="entry name" value="YceD"/>
</dbReference>
<dbReference type="RefSeq" id="WP_090057161.1">
    <property type="nucleotide sequence ID" value="NZ_FORH01000001.1"/>
</dbReference>